<feature type="signal peptide" evidence="6">
    <location>
        <begin position="1"/>
        <end position="22"/>
    </location>
</feature>
<dbReference type="OrthoDB" id="5389598at2"/>
<comment type="caution">
    <text evidence="7">The sequence shown here is derived from an EMBL/GenBank/DDBJ whole genome shotgun (WGS) entry which is preliminary data.</text>
</comment>
<dbReference type="SUPFAM" id="SSF48695">
    <property type="entry name" value="Multiheme cytochromes"/>
    <property type="match status" value="1"/>
</dbReference>
<name>A0A5A9XEQ2_9BACT</name>
<evidence type="ECO:0000313" key="8">
    <source>
        <dbReference type="Proteomes" id="UP000324298"/>
    </source>
</evidence>
<feature type="chain" id="PRO_5022961906" evidence="6">
    <location>
        <begin position="23"/>
        <end position="584"/>
    </location>
</feature>
<organism evidence="7 8">
    <name type="scientific">Oryzomonas rubra</name>
    <dbReference type="NCBI Taxonomy" id="2509454"/>
    <lineage>
        <taxon>Bacteria</taxon>
        <taxon>Pseudomonadati</taxon>
        <taxon>Thermodesulfobacteriota</taxon>
        <taxon>Desulfuromonadia</taxon>
        <taxon>Geobacterales</taxon>
        <taxon>Geobacteraceae</taxon>
        <taxon>Oryzomonas</taxon>
    </lineage>
</organism>
<dbReference type="InterPro" id="IPR036280">
    <property type="entry name" value="Multihaem_cyt_sf"/>
</dbReference>
<dbReference type="PANTHER" id="PTHR30333">
    <property type="entry name" value="CYTOCHROME C-TYPE PROTEIN"/>
    <property type="match status" value="1"/>
</dbReference>
<accession>A0A5A9XEQ2</accession>
<keyword evidence="3" id="KW-0479">Metal-binding</keyword>
<gene>
    <name evidence="7" type="ORF">ET418_09315</name>
</gene>
<keyword evidence="6" id="KW-0732">Signal</keyword>
<evidence type="ECO:0000313" key="7">
    <source>
        <dbReference type="EMBL" id="KAA0891637.1"/>
    </source>
</evidence>
<reference evidence="7 8" key="1">
    <citation type="submission" date="2019-04" db="EMBL/GenBank/DDBJ databases">
        <title>Geobacter ruber sp. nov., ferric-reducing bacteria isolated from paddy soil.</title>
        <authorList>
            <person name="Xu Z."/>
            <person name="Masuda Y."/>
            <person name="Itoh H."/>
            <person name="Senoo K."/>
        </authorList>
    </citation>
    <scope>NUCLEOTIDE SEQUENCE [LARGE SCALE GENOMIC DNA]</scope>
    <source>
        <strain evidence="7 8">Red88</strain>
    </source>
</reference>
<evidence type="ECO:0000256" key="1">
    <source>
        <dbReference type="ARBA" id="ARBA00022448"/>
    </source>
</evidence>
<proteinExistence type="predicted"/>
<keyword evidence="1" id="KW-0813">Transport</keyword>
<dbReference type="RefSeq" id="WP_149307337.1">
    <property type="nucleotide sequence ID" value="NZ_SRSD01000005.1"/>
</dbReference>
<evidence type="ECO:0000256" key="2">
    <source>
        <dbReference type="ARBA" id="ARBA00022617"/>
    </source>
</evidence>
<dbReference type="PANTHER" id="PTHR30333:SF4">
    <property type="entry name" value="CYTOCHROME C FAMILY PROTEIN"/>
    <property type="match status" value="1"/>
</dbReference>
<dbReference type="GO" id="GO:0046872">
    <property type="term" value="F:metal ion binding"/>
    <property type="evidence" value="ECO:0007669"/>
    <property type="project" value="UniProtKB-KW"/>
</dbReference>
<keyword evidence="4" id="KW-0249">Electron transport</keyword>
<evidence type="ECO:0000256" key="3">
    <source>
        <dbReference type="ARBA" id="ARBA00022723"/>
    </source>
</evidence>
<keyword evidence="2" id="KW-0349">Heme</keyword>
<protein>
    <submittedName>
        <fullName evidence="7">Cytochrome C</fullName>
    </submittedName>
</protein>
<dbReference type="EMBL" id="SRSD01000005">
    <property type="protein sequence ID" value="KAA0891637.1"/>
    <property type="molecule type" value="Genomic_DNA"/>
</dbReference>
<keyword evidence="8" id="KW-1185">Reference proteome</keyword>
<dbReference type="Proteomes" id="UP000324298">
    <property type="component" value="Unassembled WGS sequence"/>
</dbReference>
<keyword evidence="5" id="KW-0408">Iron</keyword>
<evidence type="ECO:0000256" key="6">
    <source>
        <dbReference type="SAM" id="SignalP"/>
    </source>
</evidence>
<sequence length="584" mass="64203">MSTSTIRLVFMFCICILAPVIAWPLDSCRECHEDGQTMKKLGYPGFTVTQGEVETQSGMPATCSDCHRGNPSARVPGEAHRGMGRLMPVARKGFSVMTSPRSYPLEFGTNPAVHLIISTDKEGKKVRDASVTAILYHDKRGDTLSQNFAMMEQTCGACHKREFAEFSRSTMAQNGKQSQYKGWLDEQRGPHNCGPWFEGNVTAMRGATAQPFSDQAATLGQKSCSVCHVGCLDCHYAPQLKSGTDPTKGMHTFVKTPSPESCYGNGRSSVCHAGPEDRRRGAGYFGGSFSFPEGGTPDVHVAAKVGCLDCHESTKSNPAIGHAMVRRQAQHSCARCHGEIVRNHAASLHKNLTCEACHIRNVGGYQGTYWGPGKLAGAATPYFKFKAYYGTMAEPFLIKDQKGRWIPVKPFPMAVMNQTSSPFKPGLHWRFPADLPDLKRTDDAWAYVGLFDSLPENNKALLWIQLDKMSHKYGPGRGCDSCHGDPQGVQRQQVAWEYNDPGALPFNGSHEVVADKSGLFIRAIRSEKIELEPGYTMSALAPWVYLKDAWQVKGDFSLPPLRDRKGYAALKSVPMGPGKHHIIH</sequence>
<dbReference type="InterPro" id="IPR051174">
    <property type="entry name" value="Cytochrome_c-type_ET"/>
</dbReference>
<evidence type="ECO:0000256" key="5">
    <source>
        <dbReference type="ARBA" id="ARBA00023004"/>
    </source>
</evidence>
<evidence type="ECO:0000256" key="4">
    <source>
        <dbReference type="ARBA" id="ARBA00022982"/>
    </source>
</evidence>
<dbReference type="AlphaFoldDB" id="A0A5A9XEQ2"/>